<evidence type="ECO:0000313" key="2">
    <source>
        <dbReference type="Proteomes" id="UP000040088"/>
    </source>
</evidence>
<protein>
    <submittedName>
        <fullName evidence="1">Uncharacterized protein</fullName>
    </submittedName>
</protein>
<dbReference type="EMBL" id="CQEM01000005">
    <property type="protein sequence ID" value="CNK94859.1"/>
    <property type="molecule type" value="Genomic_DNA"/>
</dbReference>
<gene>
    <name evidence="1" type="ORF">ERS008460_01380</name>
</gene>
<accession>A0A0T9TPM7</accession>
<dbReference type="Proteomes" id="UP000040088">
    <property type="component" value="Unassembled WGS sequence"/>
</dbReference>
<name>A0A0T9TPM7_YERAE</name>
<sequence length="29" mass="3767">MFSTDLNHKYQHMVFNITLKYYMVYFRYL</sequence>
<proteinExistence type="predicted"/>
<evidence type="ECO:0000313" key="1">
    <source>
        <dbReference type="EMBL" id="CNK94859.1"/>
    </source>
</evidence>
<dbReference type="AlphaFoldDB" id="A0A0T9TPM7"/>
<reference evidence="2" key="1">
    <citation type="submission" date="2015-03" db="EMBL/GenBank/DDBJ databases">
        <authorList>
            <consortium name="Pathogen Informatics"/>
        </authorList>
    </citation>
    <scope>NUCLEOTIDE SEQUENCE [LARGE SCALE GENOMIC DNA]</scope>
    <source>
        <strain evidence="2">IP27925</strain>
    </source>
</reference>
<organism evidence="1 2">
    <name type="scientific">Yersinia aleksiciae</name>
    <dbReference type="NCBI Taxonomy" id="263819"/>
    <lineage>
        <taxon>Bacteria</taxon>
        <taxon>Pseudomonadati</taxon>
        <taxon>Pseudomonadota</taxon>
        <taxon>Gammaproteobacteria</taxon>
        <taxon>Enterobacterales</taxon>
        <taxon>Yersiniaceae</taxon>
        <taxon>Yersinia</taxon>
    </lineage>
</organism>